<feature type="transmembrane region" description="Helical" evidence="1">
    <location>
        <begin position="317"/>
        <end position="339"/>
    </location>
</feature>
<feature type="transmembrane region" description="Helical" evidence="1">
    <location>
        <begin position="43"/>
        <end position="65"/>
    </location>
</feature>
<keyword evidence="1" id="KW-1133">Transmembrane helix</keyword>
<dbReference type="PANTHER" id="PTHR31610">
    <property type="entry name" value="SLR0360 PROTEIN"/>
    <property type="match status" value="1"/>
</dbReference>
<feature type="transmembrane region" description="Helical" evidence="1">
    <location>
        <begin position="409"/>
        <end position="434"/>
    </location>
</feature>
<keyword evidence="1" id="KW-0812">Transmembrane</keyword>
<feature type="transmembrane region" description="Helical" evidence="1">
    <location>
        <begin position="165"/>
        <end position="186"/>
    </location>
</feature>
<proteinExistence type="predicted"/>
<dbReference type="EMBL" id="JAPCID010000001">
    <property type="protein sequence ID" value="MDA0135940.1"/>
    <property type="molecule type" value="Genomic_DNA"/>
</dbReference>
<feature type="transmembrane region" description="Helical" evidence="1">
    <location>
        <begin position="478"/>
        <end position="495"/>
    </location>
</feature>
<feature type="transmembrane region" description="Helical" evidence="1">
    <location>
        <begin position="193"/>
        <end position="213"/>
    </location>
</feature>
<feature type="transmembrane region" description="Helical" evidence="1">
    <location>
        <begin position="345"/>
        <end position="365"/>
    </location>
</feature>
<evidence type="ECO:0000313" key="2">
    <source>
        <dbReference type="EMBL" id="MDA0135940.1"/>
    </source>
</evidence>
<feature type="transmembrane region" description="Helical" evidence="1">
    <location>
        <begin position="139"/>
        <end position="159"/>
    </location>
</feature>
<evidence type="ECO:0008006" key="4">
    <source>
        <dbReference type="Google" id="ProtNLM"/>
    </source>
</evidence>
<feature type="transmembrane region" description="Helical" evidence="1">
    <location>
        <begin position="372"/>
        <end position="389"/>
    </location>
</feature>
<reference evidence="2" key="1">
    <citation type="submission" date="2022-10" db="EMBL/GenBank/DDBJ databases">
        <title>The WGS of Solirubrobacter sp. CPCC 204708.</title>
        <authorList>
            <person name="Jiang Z."/>
        </authorList>
    </citation>
    <scope>NUCLEOTIDE SEQUENCE</scope>
    <source>
        <strain evidence="2">CPCC 204708</strain>
    </source>
</reference>
<comment type="caution">
    <text evidence="2">The sequence shown here is derived from an EMBL/GenBank/DDBJ whole genome shotgun (WGS) entry which is preliminary data.</text>
</comment>
<dbReference type="PANTHER" id="PTHR31610:SF0">
    <property type="entry name" value="SLC26A_SULP TRANSPORTER DOMAIN-CONTAINING PROTEIN"/>
    <property type="match status" value="1"/>
</dbReference>
<evidence type="ECO:0000313" key="3">
    <source>
        <dbReference type="Proteomes" id="UP001147700"/>
    </source>
</evidence>
<accession>A0ABT4RC84</accession>
<organism evidence="2 3">
    <name type="scientific">Solirubrobacter deserti</name>
    <dbReference type="NCBI Taxonomy" id="2282478"/>
    <lineage>
        <taxon>Bacteria</taxon>
        <taxon>Bacillati</taxon>
        <taxon>Actinomycetota</taxon>
        <taxon>Thermoleophilia</taxon>
        <taxon>Solirubrobacterales</taxon>
        <taxon>Solirubrobacteraceae</taxon>
        <taxon>Solirubrobacter</taxon>
    </lineage>
</organism>
<keyword evidence="3" id="KW-1185">Reference proteome</keyword>
<feature type="transmembrane region" description="Helical" evidence="1">
    <location>
        <begin position="12"/>
        <end position="37"/>
    </location>
</feature>
<gene>
    <name evidence="2" type="ORF">OJ962_00410</name>
</gene>
<name>A0ABT4RC84_9ACTN</name>
<dbReference type="Proteomes" id="UP001147700">
    <property type="component" value="Unassembled WGS sequence"/>
</dbReference>
<evidence type="ECO:0000256" key="1">
    <source>
        <dbReference type="SAM" id="Phobius"/>
    </source>
</evidence>
<protein>
    <recommendedName>
        <fullName evidence="4">AGZA family xanthine/uracil permease-like MFS transporter</fullName>
    </recommendedName>
</protein>
<feature type="transmembrane region" description="Helical" evidence="1">
    <location>
        <begin position="109"/>
        <end position="132"/>
    </location>
</feature>
<feature type="transmembrane region" description="Helical" evidence="1">
    <location>
        <begin position="446"/>
        <end position="466"/>
    </location>
</feature>
<sequence>MTLPFWTRGDLNAFFGLGINMLVNVLVLAGLCIGVVNMAPDDVYRVVLPALGIELLVGNLFYFYLARRLAMKEQRTDVTALPYGPSVPHMFIVTLVIMLPTYLATQNAIAAWTAGLAWAFIIGVIILIGAFVGPAIRHLTPRAAMLGTLAGISLAFISMRPGAQMWGALWIALPVFMIIIAGFIAGVRLPKNFPIGLAALLVGSAIGWIGGYMEPAAVTDSVKAIALGVPSLNVDLLLDGLEGISPLLATAIPLGIYNFTEAMSNVESAAAAGDNYNLRHVLLADGTGAVVGAALGSPFPPAVYIGHPGWKAAGGRISYSLASGVLIFLLCAFGLFPLLAALLPIPAIVPILLFIGLVIGSQAFVAVPKAHYAAVVLAAIPSLAQWGSGMVHDALLAAGTSVQEVGDEALAAGGVLYGGLATIGAGSVLVGMVLGTIAVFVIDRRFIHAAAACGVGAVLTLIGLIHSEEVDVFSNPRLALGYALAGVVCLAYSLLKLPPREPDLSDPMDLEVTAEQNRFVREDEKVAVPA</sequence>
<dbReference type="RefSeq" id="WP_202954772.1">
    <property type="nucleotide sequence ID" value="NZ_JAPCID010000001.1"/>
</dbReference>
<feature type="transmembrane region" description="Helical" evidence="1">
    <location>
        <begin position="86"/>
        <end position="103"/>
    </location>
</feature>
<keyword evidence="1" id="KW-0472">Membrane</keyword>